<evidence type="ECO:0000313" key="7">
    <source>
        <dbReference type="EMBL" id="OHA46067.1"/>
    </source>
</evidence>
<protein>
    <recommendedName>
        <fullName evidence="2">UTP--glucose-1-phosphate uridylyltransferase</fullName>
        <ecNumber evidence="2">2.7.7.9</ecNumber>
    </recommendedName>
</protein>
<dbReference type="InterPro" id="IPR005835">
    <property type="entry name" value="NTP_transferase_dom"/>
</dbReference>
<dbReference type="InterPro" id="IPR005771">
    <property type="entry name" value="GalU_uridylyltTrfase_bac/arc"/>
</dbReference>
<evidence type="ECO:0000256" key="2">
    <source>
        <dbReference type="ARBA" id="ARBA00012415"/>
    </source>
</evidence>
<dbReference type="PANTHER" id="PTHR43197:SF1">
    <property type="entry name" value="UTP--GLUCOSE-1-PHOSPHATE URIDYLYLTRANSFERASE"/>
    <property type="match status" value="1"/>
</dbReference>
<comment type="caution">
    <text evidence="7">The sequence shown here is derived from an EMBL/GenBank/DDBJ whole genome shotgun (WGS) entry which is preliminary data.</text>
</comment>
<reference evidence="7 8" key="1">
    <citation type="journal article" date="2016" name="Nat. Commun.">
        <title>Thousands of microbial genomes shed light on interconnected biogeochemical processes in an aquifer system.</title>
        <authorList>
            <person name="Anantharaman K."/>
            <person name="Brown C.T."/>
            <person name="Hug L.A."/>
            <person name="Sharon I."/>
            <person name="Castelle C.J."/>
            <person name="Probst A.J."/>
            <person name="Thomas B.C."/>
            <person name="Singh A."/>
            <person name="Wilkins M.J."/>
            <person name="Karaoz U."/>
            <person name="Brodie E.L."/>
            <person name="Williams K.H."/>
            <person name="Hubbard S.S."/>
            <person name="Banfield J.F."/>
        </authorList>
    </citation>
    <scope>NUCLEOTIDE SEQUENCE [LARGE SCALE GENOMIC DNA]</scope>
</reference>
<keyword evidence="4 7" id="KW-0548">Nucleotidyltransferase</keyword>
<gene>
    <name evidence="7" type="ORF">A2828_01085</name>
</gene>
<evidence type="ECO:0000256" key="3">
    <source>
        <dbReference type="ARBA" id="ARBA00022679"/>
    </source>
</evidence>
<dbReference type="Pfam" id="PF00483">
    <property type="entry name" value="NTP_transferase"/>
    <property type="match status" value="1"/>
</dbReference>
<feature type="domain" description="Nucleotidyl transferase" evidence="6">
    <location>
        <begin position="12"/>
        <end position="265"/>
    </location>
</feature>
<evidence type="ECO:0000313" key="8">
    <source>
        <dbReference type="Proteomes" id="UP000178869"/>
    </source>
</evidence>
<evidence type="ECO:0000256" key="5">
    <source>
        <dbReference type="ARBA" id="ARBA00048128"/>
    </source>
</evidence>
<comment type="catalytic activity">
    <reaction evidence="5">
        <text>alpha-D-glucose 1-phosphate + UTP + H(+) = UDP-alpha-D-glucose + diphosphate</text>
        <dbReference type="Rhea" id="RHEA:19889"/>
        <dbReference type="ChEBI" id="CHEBI:15378"/>
        <dbReference type="ChEBI" id="CHEBI:33019"/>
        <dbReference type="ChEBI" id="CHEBI:46398"/>
        <dbReference type="ChEBI" id="CHEBI:58601"/>
        <dbReference type="ChEBI" id="CHEBI:58885"/>
        <dbReference type="EC" id="2.7.7.9"/>
    </reaction>
</comment>
<dbReference type="CDD" id="cd02541">
    <property type="entry name" value="UGPase_prokaryotic"/>
    <property type="match status" value="1"/>
</dbReference>
<dbReference type="PANTHER" id="PTHR43197">
    <property type="entry name" value="UTP--GLUCOSE-1-PHOSPHATE URIDYLYLTRANSFERASE"/>
    <property type="match status" value="1"/>
</dbReference>
<comment type="similarity">
    <text evidence="1">Belongs to the UDPGP type 2 family.</text>
</comment>
<dbReference type="EC" id="2.7.7.9" evidence="2"/>
<sequence length="286" mass="32146">MNKIYTAIFPVAGFGTRFLPATKAQPKEMLTIVDKPQIQYLVEEAVASGITDIIFITGRGKRAIEDHFDESFELESALVEKGNKKALEEIKRVSNLARFAYVRQSRPLGHGDAILRAEHLVNGNPFAVVFGDDLIDSKVPALKQLMPVFEKYHDPVIALKRVPYHLTHLYGIVKGKKVGPRTWQITDIIEKPVPSKAPTNLAIVGKYILTPEIFGILKKIGRTGKELGVGDGLKYFLKTRPIYGYELEGEWYDCGNKTGFLMATVAYGLKHPEIGKEFRKLLRSYR</sequence>
<dbReference type="EMBL" id="MHSR01000022">
    <property type="protein sequence ID" value="OHA46067.1"/>
    <property type="molecule type" value="Genomic_DNA"/>
</dbReference>
<proteinExistence type="inferred from homology"/>
<dbReference type="GO" id="GO:0006011">
    <property type="term" value="P:UDP-alpha-D-glucose metabolic process"/>
    <property type="evidence" value="ECO:0007669"/>
    <property type="project" value="InterPro"/>
</dbReference>
<keyword evidence="3 7" id="KW-0808">Transferase</keyword>
<organism evidence="7 8">
    <name type="scientific">Candidatus Terrybacteria bacterium RIFCSPHIGHO2_01_FULL_43_35</name>
    <dbReference type="NCBI Taxonomy" id="1802361"/>
    <lineage>
        <taxon>Bacteria</taxon>
        <taxon>Candidatus Terryibacteriota</taxon>
    </lineage>
</organism>
<evidence type="ECO:0000256" key="4">
    <source>
        <dbReference type="ARBA" id="ARBA00022695"/>
    </source>
</evidence>
<dbReference type="InterPro" id="IPR029044">
    <property type="entry name" value="Nucleotide-diphossugar_trans"/>
</dbReference>
<dbReference type="Gene3D" id="3.90.550.10">
    <property type="entry name" value="Spore Coat Polysaccharide Biosynthesis Protein SpsA, Chain A"/>
    <property type="match status" value="1"/>
</dbReference>
<dbReference type="GO" id="GO:0003983">
    <property type="term" value="F:UTP:glucose-1-phosphate uridylyltransferase activity"/>
    <property type="evidence" value="ECO:0007669"/>
    <property type="project" value="UniProtKB-EC"/>
</dbReference>
<dbReference type="AlphaFoldDB" id="A0A1G2PCN2"/>
<evidence type="ECO:0000259" key="6">
    <source>
        <dbReference type="Pfam" id="PF00483"/>
    </source>
</evidence>
<name>A0A1G2PCN2_9BACT</name>
<dbReference type="Proteomes" id="UP000178869">
    <property type="component" value="Unassembled WGS sequence"/>
</dbReference>
<evidence type="ECO:0000256" key="1">
    <source>
        <dbReference type="ARBA" id="ARBA00006890"/>
    </source>
</evidence>
<accession>A0A1G2PCN2</accession>
<dbReference type="SUPFAM" id="SSF53448">
    <property type="entry name" value="Nucleotide-diphospho-sugar transferases"/>
    <property type="match status" value="1"/>
</dbReference>